<reference evidence="3 4" key="1">
    <citation type="submission" date="2017-03" db="EMBL/GenBank/DDBJ databases">
        <title>An alternative strategy for trypanosome survival in the mammalian bloodstream revealed through genome and transcriptome analysis of the ubiquitous bovine parasite Trypanosoma (Megatrypanum) theileri.</title>
        <authorList>
            <person name="Kelly S."/>
            <person name="Ivens A."/>
            <person name="Mott A."/>
            <person name="O'Neill E."/>
            <person name="Emms D."/>
            <person name="Macleod O."/>
            <person name="Voorheis P."/>
            <person name="Matthews J."/>
            <person name="Matthews K."/>
            <person name="Carrington M."/>
        </authorList>
    </citation>
    <scope>NUCLEOTIDE SEQUENCE [LARGE SCALE GENOMIC DNA]</scope>
    <source>
        <strain evidence="3">Edinburgh</strain>
    </source>
</reference>
<evidence type="ECO:0000313" key="4">
    <source>
        <dbReference type="Proteomes" id="UP000192257"/>
    </source>
</evidence>
<dbReference type="Proteomes" id="UP000192257">
    <property type="component" value="Unassembled WGS sequence"/>
</dbReference>
<keyword evidence="2" id="KW-0732">Signal</keyword>
<comment type="caution">
    <text evidence="3">The sequence shown here is derived from an EMBL/GenBank/DDBJ whole genome shotgun (WGS) entry which is preliminary data.</text>
</comment>
<dbReference type="GeneID" id="39989421"/>
<feature type="region of interest" description="Disordered" evidence="1">
    <location>
        <begin position="158"/>
        <end position="177"/>
    </location>
</feature>
<dbReference type="EMBL" id="NBCO01000039">
    <property type="protein sequence ID" value="ORC84951.1"/>
    <property type="molecule type" value="Genomic_DNA"/>
</dbReference>
<protein>
    <recommendedName>
        <fullName evidence="5">Secreted protein</fullName>
    </recommendedName>
</protein>
<name>A0A1X0NK30_9TRYP</name>
<dbReference type="VEuPathDB" id="TriTrypDB:TM35_000391250"/>
<evidence type="ECO:0000313" key="3">
    <source>
        <dbReference type="EMBL" id="ORC84951.1"/>
    </source>
</evidence>
<evidence type="ECO:0008006" key="5">
    <source>
        <dbReference type="Google" id="ProtNLM"/>
    </source>
</evidence>
<feature type="chain" id="PRO_5012981601" description="Secreted protein" evidence="2">
    <location>
        <begin position="23"/>
        <end position="212"/>
    </location>
</feature>
<evidence type="ECO:0000256" key="1">
    <source>
        <dbReference type="SAM" id="MobiDB-lite"/>
    </source>
</evidence>
<dbReference type="AlphaFoldDB" id="A0A1X0NK30"/>
<dbReference type="RefSeq" id="XP_028879017.1">
    <property type="nucleotide sequence ID" value="XM_029029641.1"/>
</dbReference>
<proteinExistence type="predicted"/>
<sequence length="212" mass="23737">MLLCHCVSALCVAMWTVPPPSGMKGKTFHMGLRNRPLYEEKGEGSKPFLCPTSKTHVAKAAAETEKPRRKPLPRPFHIKLRKNKLAARGIRKNGKRQKAQRAGNKYSCRLFRPRHAITCFLGLPLICRGKRATKFKSANHIAHGFVWGVGVGFSPRRPKGALPAPTPAEKKKKKKPTLQCTPRFKTAEVPVRSVETCFLLRKFHLAVRCPNG</sequence>
<accession>A0A1X0NK30</accession>
<organism evidence="3 4">
    <name type="scientific">Trypanosoma theileri</name>
    <dbReference type="NCBI Taxonomy" id="67003"/>
    <lineage>
        <taxon>Eukaryota</taxon>
        <taxon>Discoba</taxon>
        <taxon>Euglenozoa</taxon>
        <taxon>Kinetoplastea</taxon>
        <taxon>Metakinetoplastina</taxon>
        <taxon>Trypanosomatida</taxon>
        <taxon>Trypanosomatidae</taxon>
        <taxon>Trypanosoma</taxon>
    </lineage>
</organism>
<feature type="signal peptide" evidence="2">
    <location>
        <begin position="1"/>
        <end position="22"/>
    </location>
</feature>
<gene>
    <name evidence="3" type="ORF">TM35_000391250</name>
</gene>
<keyword evidence="4" id="KW-1185">Reference proteome</keyword>
<evidence type="ECO:0000256" key="2">
    <source>
        <dbReference type="SAM" id="SignalP"/>
    </source>
</evidence>